<keyword evidence="1" id="KW-0472">Membrane</keyword>
<evidence type="ECO:0000256" key="1">
    <source>
        <dbReference type="SAM" id="Phobius"/>
    </source>
</evidence>
<feature type="transmembrane region" description="Helical" evidence="1">
    <location>
        <begin position="160"/>
        <end position="181"/>
    </location>
</feature>
<comment type="caution">
    <text evidence="2">The sequence shown here is derived from an EMBL/GenBank/DDBJ whole genome shotgun (WGS) entry which is preliminary data.</text>
</comment>
<proteinExistence type="predicted"/>
<dbReference type="AlphaFoldDB" id="A0A0F3IHU2"/>
<reference evidence="3" key="1">
    <citation type="submission" date="2015-03" db="EMBL/GenBank/DDBJ databases">
        <title>Draft genome sequence of a novel methanotroph (Sn10-6) isolated from flooded ricefield rhizosphere in India.</title>
        <authorList>
            <person name="Pandit P.S."/>
            <person name="Pore S.D."/>
            <person name="Arora P."/>
            <person name="Kapse N.G."/>
            <person name="Dhakephalkar P.K."/>
            <person name="Rahalkar M.C."/>
        </authorList>
    </citation>
    <scope>NUCLEOTIDE SEQUENCE [LARGE SCALE GENOMIC DNA]</scope>
    <source>
        <strain evidence="3">Sn10-6</strain>
    </source>
</reference>
<accession>A0A0F3IHU2</accession>
<keyword evidence="1" id="KW-0812">Transmembrane</keyword>
<dbReference type="PATRIC" id="fig|1632867.3.peg.538"/>
<organism evidence="2 3">
    <name type="scientific">Methylocucumis oryzae</name>
    <dbReference type="NCBI Taxonomy" id="1632867"/>
    <lineage>
        <taxon>Bacteria</taxon>
        <taxon>Pseudomonadati</taxon>
        <taxon>Pseudomonadota</taxon>
        <taxon>Gammaproteobacteria</taxon>
        <taxon>Methylococcales</taxon>
        <taxon>Methylococcaceae</taxon>
        <taxon>Methylocucumis</taxon>
    </lineage>
</organism>
<dbReference type="Proteomes" id="UP000033684">
    <property type="component" value="Unassembled WGS sequence"/>
</dbReference>
<keyword evidence="1" id="KW-1133">Transmembrane helix</keyword>
<keyword evidence="3" id="KW-1185">Reference proteome</keyword>
<dbReference type="EMBL" id="LAJX01000116">
    <property type="protein sequence ID" value="KJV06370.1"/>
    <property type="molecule type" value="Genomic_DNA"/>
</dbReference>
<reference evidence="2 3" key="2">
    <citation type="journal article" date="2016" name="Microb. Ecol.">
        <title>Genome Characteristics of a Novel Type I Methanotroph (Sn10-6) Isolated from a Flooded Indian Rice Field.</title>
        <authorList>
            <person name="Rahalkar M.C."/>
            <person name="Pandit P.S."/>
            <person name="Dhakephalkar P.K."/>
            <person name="Pore S."/>
            <person name="Arora P."/>
            <person name="Kapse N."/>
        </authorList>
    </citation>
    <scope>NUCLEOTIDE SEQUENCE [LARGE SCALE GENOMIC DNA]</scope>
    <source>
        <strain evidence="2 3">Sn10-6</strain>
    </source>
</reference>
<gene>
    <name evidence="2" type="ORF">VZ94_11845</name>
</gene>
<name>A0A0F3IHU2_9GAMM</name>
<evidence type="ECO:0000313" key="3">
    <source>
        <dbReference type="Proteomes" id="UP000033684"/>
    </source>
</evidence>
<protein>
    <recommendedName>
        <fullName evidence="4">Nonribosomal peptide synthetase MxaA</fullName>
    </recommendedName>
</protein>
<evidence type="ECO:0000313" key="2">
    <source>
        <dbReference type="EMBL" id="KJV06370.1"/>
    </source>
</evidence>
<sequence length="287" mass="32563">MLCCLTACSDSVTSQVRLLTPRPFGYVLGDTLRHQVLITTDNGVKLDKNSLPKPGQLNRWLQLNALNAHEESIGGGHTRYRIDLTYQVFYAPLEVKMLTIPAFNVVLQQGQHHAEQAVPAWSFTLSPLRELAVRKDETGEYMRPDALVPLLSSDAAWTNALIAFFMMLLSGGYLMSSYGYLARFNQKRVFKPAYQRLLRLTDKQLDEGFALVHGALNQIYGQPLFQAQLAEFFYQHAEYQKLKTDLAEFFDLSNRYFFGTSTLTGHEVVTRLQQLCLQCARIEQGEA</sequence>
<evidence type="ECO:0008006" key="4">
    <source>
        <dbReference type="Google" id="ProtNLM"/>
    </source>
</evidence>